<dbReference type="RefSeq" id="WP_126664867.1">
    <property type="nucleotide sequence ID" value="NZ_JABURA010000002.1"/>
</dbReference>
<comment type="caution">
    <text evidence="7">The sequence shown here is derived from an EMBL/GenBank/DDBJ whole genome shotgun (WGS) entry which is preliminary data.</text>
</comment>
<keyword evidence="2" id="KW-1003">Cell membrane</keyword>
<feature type="transmembrane region" description="Helical" evidence="6">
    <location>
        <begin position="136"/>
        <end position="153"/>
    </location>
</feature>
<name>A0A8J8GNN7_9EURY</name>
<protein>
    <submittedName>
        <fullName evidence="7">ABC transporter permease</fullName>
    </submittedName>
</protein>
<gene>
    <name evidence="7" type="ORF">HT576_20710</name>
</gene>
<feature type="transmembrane region" description="Helical" evidence="6">
    <location>
        <begin position="108"/>
        <end position="129"/>
    </location>
</feature>
<evidence type="ECO:0000256" key="2">
    <source>
        <dbReference type="ARBA" id="ARBA00022475"/>
    </source>
</evidence>
<dbReference type="GeneID" id="62878302"/>
<sequence>MSTSNIVTRQFERIPERTVLVLLENMIWPILAVISLLILATVPRVFTNTMALRLMLFAAAPLGLVVLAESICLLSGHFDLSVGAIAGFSAVFTAMVLAEWSLVSNPVLGVAIVLAVGSAIGATNGIMIAKLGMNPFLQTLAFFIIFGGGKLALTTRPISDLPEGYVAPGGNEYVAIGILLASFACMAVVFRYTAFGQAVYAVGSDEEAARAVGIRTDRTIIAVYTLSGFFCALAGWLLTGYTGIVSPDIADDMVFSAFAAAIIGGISLFGGRGKLLGALGGVLLLSLVETALNVSGFDPTLIEVVNGVVLLFAILLYNTKESIRERVLSAGVSS</sequence>
<proteinExistence type="predicted"/>
<evidence type="ECO:0000313" key="8">
    <source>
        <dbReference type="Proteomes" id="UP000728647"/>
    </source>
</evidence>
<dbReference type="Proteomes" id="UP000728647">
    <property type="component" value="Unassembled WGS sequence"/>
</dbReference>
<feature type="transmembrane region" description="Helical" evidence="6">
    <location>
        <begin position="253"/>
        <end position="270"/>
    </location>
</feature>
<keyword evidence="3 6" id="KW-0812">Transmembrane</keyword>
<feature type="transmembrane region" description="Helical" evidence="6">
    <location>
        <begin position="54"/>
        <end position="75"/>
    </location>
</feature>
<evidence type="ECO:0000313" key="7">
    <source>
        <dbReference type="EMBL" id="NUB93424.1"/>
    </source>
</evidence>
<feature type="transmembrane region" description="Helical" evidence="6">
    <location>
        <begin position="82"/>
        <end position="102"/>
    </location>
</feature>
<evidence type="ECO:0000256" key="5">
    <source>
        <dbReference type="ARBA" id="ARBA00023136"/>
    </source>
</evidence>
<dbReference type="EMBL" id="JABURA010000002">
    <property type="protein sequence ID" value="NUB93424.1"/>
    <property type="molecule type" value="Genomic_DNA"/>
</dbReference>
<keyword evidence="5 6" id="KW-0472">Membrane</keyword>
<feature type="transmembrane region" description="Helical" evidence="6">
    <location>
        <begin position="300"/>
        <end position="317"/>
    </location>
</feature>
<organism evidence="7 8">
    <name type="scientific">Haloterrigena gelatinilytica</name>
    <dbReference type="NCBI Taxonomy" id="2741724"/>
    <lineage>
        <taxon>Archaea</taxon>
        <taxon>Methanobacteriati</taxon>
        <taxon>Methanobacteriota</taxon>
        <taxon>Stenosarchaea group</taxon>
        <taxon>Halobacteria</taxon>
        <taxon>Halobacteriales</taxon>
        <taxon>Natrialbaceae</taxon>
        <taxon>Haloterrigena</taxon>
    </lineage>
</organism>
<accession>A0A8J8GNN7</accession>
<keyword evidence="4 6" id="KW-1133">Transmembrane helix</keyword>
<evidence type="ECO:0000256" key="3">
    <source>
        <dbReference type="ARBA" id="ARBA00022692"/>
    </source>
</evidence>
<evidence type="ECO:0000256" key="1">
    <source>
        <dbReference type="ARBA" id="ARBA00004651"/>
    </source>
</evidence>
<dbReference type="GO" id="GO:0022857">
    <property type="term" value="F:transmembrane transporter activity"/>
    <property type="evidence" value="ECO:0007669"/>
    <property type="project" value="InterPro"/>
</dbReference>
<evidence type="ECO:0000256" key="4">
    <source>
        <dbReference type="ARBA" id="ARBA00022989"/>
    </source>
</evidence>
<comment type="subcellular location">
    <subcellularLocation>
        <location evidence="1">Cell membrane</location>
        <topology evidence="1">Multi-pass membrane protein</topology>
    </subcellularLocation>
</comment>
<feature type="transmembrane region" description="Helical" evidence="6">
    <location>
        <begin position="275"/>
        <end position="294"/>
    </location>
</feature>
<evidence type="ECO:0000256" key="6">
    <source>
        <dbReference type="SAM" id="Phobius"/>
    </source>
</evidence>
<feature type="transmembrane region" description="Helical" evidence="6">
    <location>
        <begin position="173"/>
        <end position="190"/>
    </location>
</feature>
<feature type="transmembrane region" description="Helical" evidence="6">
    <location>
        <begin position="21"/>
        <end position="42"/>
    </location>
</feature>
<dbReference type="AlphaFoldDB" id="A0A8J8GNN7"/>
<dbReference type="Pfam" id="PF02653">
    <property type="entry name" value="BPD_transp_2"/>
    <property type="match status" value="1"/>
</dbReference>
<dbReference type="InterPro" id="IPR001851">
    <property type="entry name" value="ABC_transp_permease"/>
</dbReference>
<dbReference type="GO" id="GO:0005886">
    <property type="term" value="C:plasma membrane"/>
    <property type="evidence" value="ECO:0007669"/>
    <property type="project" value="UniProtKB-SubCell"/>
</dbReference>
<dbReference type="PANTHER" id="PTHR32196">
    <property type="entry name" value="ABC TRANSPORTER PERMEASE PROTEIN YPHD-RELATED-RELATED"/>
    <property type="match status" value="1"/>
</dbReference>
<reference evidence="7" key="1">
    <citation type="submission" date="2020-06" db="EMBL/GenBank/DDBJ databases">
        <title>Haloterrigena sp. nov., an extremely halophilic archaeon isolated from a saline sediment.</title>
        <authorList>
            <person name="Liu B.-B."/>
        </authorList>
    </citation>
    <scope>NUCLEOTIDE SEQUENCE</scope>
    <source>
        <strain evidence="7">SYSU A121-1</strain>
    </source>
</reference>
<feature type="transmembrane region" description="Helical" evidence="6">
    <location>
        <begin position="220"/>
        <end position="241"/>
    </location>
</feature>
<dbReference type="OrthoDB" id="30958at2157"/>
<dbReference type="CDD" id="cd06579">
    <property type="entry name" value="TM_PBP1_transp_AraH_like"/>
    <property type="match status" value="1"/>
</dbReference>